<accession>A8BXB8</accession>
<keyword evidence="3" id="KW-1185">Reference proteome</keyword>
<dbReference type="SMART" id="SM00248">
    <property type="entry name" value="ANK"/>
    <property type="match status" value="4"/>
</dbReference>
<sequence length="370" mass="40625">MTVSQAWLNAVRVMNATLIRQLARIYAGKPLDGSEYAIHQAARQNRADIVEALLPFEGGKQQSQEHTALMIAAQLGYLDVVSVVLDAEKDVYTSTGVDALMLASSAGKLEVCKVLLPAIGARDDYMMFTALHYAAASGHKDVCEYLLNESVYELSVVQASADIAQRNGHDDISNYLQIVADAAIRKEQAQMQEEQEQAVHRECTEFIGDDSAQAKKQHRASQKSARKLFNGSLSITIPETPKGRIRYPTPKAELCPEMGASQEKQPSKAASRFSSYAADDEESSTPKAEVTELMELRKRVSVLEKENLLLREKLAATSRASVVSLSASSNASSELQVEMENSRLLGEDLLRMYKENAVLQVKLSILEGSK</sequence>
<protein>
    <submittedName>
        <fullName evidence="2">Ankyrin repeat protein 1</fullName>
    </submittedName>
</protein>
<reference evidence="2 3" key="1">
    <citation type="journal article" date="2007" name="Science">
        <title>Genomic minimalism in the early diverging intestinal parasite Giardia lamblia.</title>
        <authorList>
            <person name="Morrison H.G."/>
            <person name="McArthur A.G."/>
            <person name="Gillin F.D."/>
            <person name="Aley S.B."/>
            <person name="Adam R.D."/>
            <person name="Olsen G.J."/>
            <person name="Best A.A."/>
            <person name="Cande W.Z."/>
            <person name="Chen F."/>
            <person name="Cipriano M.J."/>
            <person name="Davids B.J."/>
            <person name="Dawson S.C."/>
            <person name="Elmendorf H.G."/>
            <person name="Hehl A.B."/>
            <person name="Holder M.E."/>
            <person name="Huse S.M."/>
            <person name="Kim U.U."/>
            <person name="Lasek-Nesselquist E."/>
            <person name="Manning G."/>
            <person name="Nigam A."/>
            <person name="Nixon J.E."/>
            <person name="Palm D."/>
            <person name="Passamaneck N.E."/>
            <person name="Prabhu A."/>
            <person name="Reich C.I."/>
            <person name="Reiner D.S."/>
            <person name="Samuelson J."/>
            <person name="Svard S.G."/>
            <person name="Sogin M.L."/>
        </authorList>
    </citation>
    <scope>NUCLEOTIDE SEQUENCE [LARGE SCALE GENOMIC DNA]</scope>
    <source>
        <strain evidence="2 3">WB C6</strain>
    </source>
</reference>
<dbReference type="SUPFAM" id="SSF48403">
    <property type="entry name" value="Ankyrin repeat"/>
    <property type="match status" value="1"/>
</dbReference>
<organism evidence="2 3">
    <name type="scientific">Giardia intestinalis (strain ATCC 50803 / WB clone C6)</name>
    <name type="common">Giardia lamblia</name>
    <dbReference type="NCBI Taxonomy" id="184922"/>
    <lineage>
        <taxon>Eukaryota</taxon>
        <taxon>Metamonada</taxon>
        <taxon>Diplomonadida</taxon>
        <taxon>Hexamitidae</taxon>
        <taxon>Giardiinae</taxon>
        <taxon>Giardia</taxon>
    </lineage>
</organism>
<dbReference type="InterPro" id="IPR002110">
    <property type="entry name" value="Ankyrin_rpt"/>
</dbReference>
<dbReference type="GeneID" id="5697210"/>
<dbReference type="Pfam" id="PF12796">
    <property type="entry name" value="Ank_2"/>
    <property type="match status" value="1"/>
</dbReference>
<name>A8BXB8_GIAIC</name>
<feature type="region of interest" description="Disordered" evidence="1">
    <location>
        <begin position="258"/>
        <end position="287"/>
    </location>
</feature>
<dbReference type="PANTHER" id="PTHR24120">
    <property type="entry name" value="GH07239P"/>
    <property type="match status" value="1"/>
</dbReference>
<dbReference type="InterPro" id="IPR036770">
    <property type="entry name" value="Ankyrin_rpt-contain_sf"/>
</dbReference>
<comment type="caution">
    <text evidence="2">The sequence shown here is derived from an EMBL/GenBank/DDBJ whole genome shotgun (WGS) entry which is preliminary data.</text>
</comment>
<dbReference type="Proteomes" id="UP000001548">
    <property type="component" value="Unassembled WGS sequence"/>
</dbReference>
<evidence type="ECO:0000313" key="2">
    <source>
        <dbReference type="EMBL" id="KAE8301718.1"/>
    </source>
</evidence>
<evidence type="ECO:0000256" key="1">
    <source>
        <dbReference type="SAM" id="MobiDB-lite"/>
    </source>
</evidence>
<gene>
    <name evidence="2" type="ORF">GL50803_007414</name>
</gene>
<dbReference type="PANTHER" id="PTHR24120:SF4">
    <property type="entry name" value="GH07239P"/>
    <property type="match status" value="1"/>
</dbReference>
<dbReference type="STRING" id="184922.A8BXB8"/>
<dbReference type="HOGENOM" id="CLU_748951_0_0_1"/>
<dbReference type="KEGG" id="gla:GL50803_007414"/>
<dbReference type="OMA" id="MYKENAV"/>
<dbReference type="Gene3D" id="1.25.40.20">
    <property type="entry name" value="Ankyrin repeat-containing domain"/>
    <property type="match status" value="1"/>
</dbReference>
<proteinExistence type="predicted"/>
<dbReference type="EMBL" id="AACB03000005">
    <property type="protein sequence ID" value="KAE8301718.1"/>
    <property type="molecule type" value="Genomic_DNA"/>
</dbReference>
<dbReference type="RefSeq" id="XP_001704328.1">
    <property type="nucleotide sequence ID" value="XM_001704276.1"/>
</dbReference>
<evidence type="ECO:0000313" key="3">
    <source>
        <dbReference type="Proteomes" id="UP000001548"/>
    </source>
</evidence>
<dbReference type="AlphaFoldDB" id="A8BXB8"/>
<dbReference type="VEuPathDB" id="GiardiaDB:GL50803_7414"/>